<evidence type="ECO:0000313" key="3">
    <source>
        <dbReference type="Proteomes" id="UP001357485"/>
    </source>
</evidence>
<dbReference type="Proteomes" id="UP001357485">
    <property type="component" value="Unassembled WGS sequence"/>
</dbReference>
<dbReference type="InterPro" id="IPR000210">
    <property type="entry name" value="BTB/POZ_dom"/>
</dbReference>
<dbReference type="CDD" id="cd18186">
    <property type="entry name" value="BTB_POZ_ZBTB_KLHL-like"/>
    <property type="match status" value="1"/>
</dbReference>
<dbReference type="PROSITE" id="PS50097">
    <property type="entry name" value="BTB"/>
    <property type="match status" value="1"/>
</dbReference>
<organism evidence="2 3">
    <name type="scientific">Cryomyces antarcticus</name>
    <dbReference type="NCBI Taxonomy" id="329879"/>
    <lineage>
        <taxon>Eukaryota</taxon>
        <taxon>Fungi</taxon>
        <taxon>Dikarya</taxon>
        <taxon>Ascomycota</taxon>
        <taxon>Pezizomycotina</taxon>
        <taxon>Dothideomycetes</taxon>
        <taxon>Dothideomycetes incertae sedis</taxon>
        <taxon>Cryomyces</taxon>
    </lineage>
</organism>
<gene>
    <name evidence="2" type="ORF">LTR16_006869</name>
</gene>
<dbReference type="Pfam" id="PF00651">
    <property type="entry name" value="BTB"/>
    <property type="match status" value="1"/>
</dbReference>
<feature type="domain" description="BTB" evidence="1">
    <location>
        <begin position="48"/>
        <end position="120"/>
    </location>
</feature>
<evidence type="ECO:0000259" key="1">
    <source>
        <dbReference type="PROSITE" id="PS50097"/>
    </source>
</evidence>
<protein>
    <recommendedName>
        <fullName evidence="1">BTB domain-containing protein</fullName>
    </recommendedName>
</protein>
<evidence type="ECO:0000313" key="2">
    <source>
        <dbReference type="EMBL" id="KAK5280521.1"/>
    </source>
</evidence>
<proteinExistence type="predicted"/>
<name>A0ABR0M672_9PEZI</name>
<sequence>MVLPQPLKRIRPAGMEEPIVVKRLPDGFFKQVDLRDPLHSFLASLESKIVTVSVGAAPDAVKSFQVHEELLTARSPFFRAAFQKDRKKGRERVLELPEDKPESFEQYAWWIYCGKIENKVKPSTSVPHVRILTRTYAFGCKVCDVDFMDTIMDTLIEKLGTDVISWKSYATDLVENFYLNVPPGSAARRLVVFMIAHSWTREMLETFYTRDAATRYPDILLEIAAASLDGRGRTTPRKLGEGPCDYHEHKGRGEPCYKTKGEY</sequence>
<comment type="caution">
    <text evidence="2">The sequence shown here is derived from an EMBL/GenBank/DDBJ whole genome shotgun (WGS) entry which is preliminary data.</text>
</comment>
<dbReference type="PANTHER" id="PTHR47843:SF2">
    <property type="entry name" value="BTB DOMAIN-CONTAINING PROTEIN"/>
    <property type="match status" value="1"/>
</dbReference>
<dbReference type="Gene3D" id="3.30.710.10">
    <property type="entry name" value="Potassium Channel Kv1.1, Chain A"/>
    <property type="match status" value="1"/>
</dbReference>
<keyword evidence="3" id="KW-1185">Reference proteome</keyword>
<dbReference type="PANTHER" id="PTHR47843">
    <property type="entry name" value="BTB DOMAIN-CONTAINING PROTEIN-RELATED"/>
    <property type="match status" value="1"/>
</dbReference>
<dbReference type="SUPFAM" id="SSF54695">
    <property type="entry name" value="POZ domain"/>
    <property type="match status" value="1"/>
</dbReference>
<accession>A0ABR0M672</accession>
<reference evidence="2 3" key="1">
    <citation type="submission" date="2023-08" db="EMBL/GenBank/DDBJ databases">
        <title>Black Yeasts Isolated from many extreme environments.</title>
        <authorList>
            <person name="Coleine C."/>
            <person name="Stajich J.E."/>
            <person name="Selbmann L."/>
        </authorList>
    </citation>
    <scope>NUCLEOTIDE SEQUENCE [LARGE SCALE GENOMIC DNA]</scope>
    <source>
        <strain evidence="2 3">CCFEE 536</strain>
    </source>
</reference>
<dbReference type="InterPro" id="IPR011333">
    <property type="entry name" value="SKP1/BTB/POZ_sf"/>
</dbReference>
<dbReference type="EMBL" id="JAVRRA010001364">
    <property type="protein sequence ID" value="KAK5280521.1"/>
    <property type="molecule type" value="Genomic_DNA"/>
</dbReference>